<dbReference type="AlphaFoldDB" id="A0AAN6WPI0"/>
<feature type="compositionally biased region" description="Low complexity" evidence="1">
    <location>
        <begin position="252"/>
        <end position="271"/>
    </location>
</feature>
<name>A0AAN6WPI0_9PEZI</name>
<feature type="compositionally biased region" description="Polar residues" evidence="1">
    <location>
        <begin position="1"/>
        <end position="12"/>
    </location>
</feature>
<dbReference type="Proteomes" id="UP001302126">
    <property type="component" value="Unassembled WGS sequence"/>
</dbReference>
<feature type="compositionally biased region" description="Low complexity" evidence="1">
    <location>
        <begin position="106"/>
        <end position="138"/>
    </location>
</feature>
<feature type="region of interest" description="Disordered" evidence="1">
    <location>
        <begin position="579"/>
        <end position="600"/>
    </location>
</feature>
<feature type="compositionally biased region" description="Acidic residues" evidence="1">
    <location>
        <begin position="523"/>
        <end position="538"/>
    </location>
</feature>
<dbReference type="EMBL" id="MU864453">
    <property type="protein sequence ID" value="KAK4185338.1"/>
    <property type="molecule type" value="Genomic_DNA"/>
</dbReference>
<protein>
    <submittedName>
        <fullName evidence="2">Uncharacterized protein</fullName>
    </submittedName>
</protein>
<evidence type="ECO:0000256" key="1">
    <source>
        <dbReference type="SAM" id="MobiDB-lite"/>
    </source>
</evidence>
<accession>A0AAN6WPI0</accession>
<feature type="region of interest" description="Disordered" evidence="1">
    <location>
        <begin position="519"/>
        <end position="538"/>
    </location>
</feature>
<sequence>MSSSTTTSNNVPLSRMRSLRKPTTRTTESGSEGGNGNGSGGQTSPSRLPARGIATASSSRAIASTPTATAGAGAGRTSRPVSGVFSSRMTPLPPARPQQQEDEHAATTTTTRTRTTTTTAATSTTRQTRAASIRQTQQPDDAAPTSRLTRAASIWQPTKPDDVAASASSTTRLNRAPSIRQVSTSSSTVSSSTPSSRRPTTSSGVSSRTTGSRIASTSSSSTTSGAAGHARAKSSVTTLSSTTILRPPSQGSVASATTTSSVEKVGPSSSSDRSKPPITRSSKAAAATQHKRIPSTSSNTTRPPPILPKTKPEFNTHQQHFSPLKSLAPKPLTATFLAPPSPSKLPANQAISAETSRLQTELLQLHLLHRDAVFVTREWEHSARTQLGERFSQIVQADALAREAENSLSEDATVKALLRYLGPPPELESKIQFLDGTLQDIWALTEPGSGKHSRLMKRFDKWLLRAEDIISARRSGEQSSELIGKFLGEVVDEDSFFVIKRKVEEMYRGLKEHGLDFIPEDEKKEEEDGEERTVEEEEGLGSILKGVNALVKNMLAELGAVEDIQREVSKEETKWVREMNRAGEAEEEEKRRAGAIWRVL</sequence>
<gene>
    <name evidence="2" type="ORF">QBC35DRAFT_503868</name>
</gene>
<feature type="compositionally biased region" description="Gly residues" evidence="1">
    <location>
        <begin position="31"/>
        <end position="41"/>
    </location>
</feature>
<organism evidence="2 3">
    <name type="scientific">Podospora australis</name>
    <dbReference type="NCBI Taxonomy" id="1536484"/>
    <lineage>
        <taxon>Eukaryota</taxon>
        <taxon>Fungi</taxon>
        <taxon>Dikarya</taxon>
        <taxon>Ascomycota</taxon>
        <taxon>Pezizomycotina</taxon>
        <taxon>Sordariomycetes</taxon>
        <taxon>Sordariomycetidae</taxon>
        <taxon>Sordariales</taxon>
        <taxon>Podosporaceae</taxon>
        <taxon>Podospora</taxon>
    </lineage>
</organism>
<proteinExistence type="predicted"/>
<keyword evidence="3" id="KW-1185">Reference proteome</keyword>
<feature type="region of interest" description="Disordered" evidence="1">
    <location>
        <begin position="1"/>
        <end position="319"/>
    </location>
</feature>
<reference evidence="2" key="2">
    <citation type="submission" date="2023-05" db="EMBL/GenBank/DDBJ databases">
        <authorList>
            <consortium name="Lawrence Berkeley National Laboratory"/>
            <person name="Steindorff A."/>
            <person name="Hensen N."/>
            <person name="Bonometti L."/>
            <person name="Westerberg I."/>
            <person name="Brannstrom I.O."/>
            <person name="Guillou S."/>
            <person name="Cros-Aarteil S."/>
            <person name="Calhoun S."/>
            <person name="Haridas S."/>
            <person name="Kuo A."/>
            <person name="Mondo S."/>
            <person name="Pangilinan J."/>
            <person name="Riley R."/>
            <person name="Labutti K."/>
            <person name="Andreopoulos B."/>
            <person name="Lipzen A."/>
            <person name="Chen C."/>
            <person name="Yanf M."/>
            <person name="Daum C."/>
            <person name="Ng V."/>
            <person name="Clum A."/>
            <person name="Ohm R."/>
            <person name="Martin F."/>
            <person name="Silar P."/>
            <person name="Natvig D."/>
            <person name="Lalanne C."/>
            <person name="Gautier V."/>
            <person name="Ament-Velasquez S.L."/>
            <person name="Kruys A."/>
            <person name="Hutchinson M.I."/>
            <person name="Powell A.J."/>
            <person name="Barry K."/>
            <person name="Miller A.N."/>
            <person name="Grigoriev I.V."/>
            <person name="Debuchy R."/>
            <person name="Gladieux P."/>
            <person name="Thoren M.H."/>
            <person name="Johannesson H."/>
        </authorList>
    </citation>
    <scope>NUCLEOTIDE SEQUENCE</scope>
    <source>
        <strain evidence="2">PSN309</strain>
    </source>
</reference>
<feature type="compositionally biased region" description="Basic and acidic residues" evidence="1">
    <location>
        <begin position="579"/>
        <end position="592"/>
    </location>
</feature>
<feature type="compositionally biased region" description="Low complexity" evidence="1">
    <location>
        <begin position="183"/>
        <end position="243"/>
    </location>
</feature>
<evidence type="ECO:0000313" key="2">
    <source>
        <dbReference type="EMBL" id="KAK4185338.1"/>
    </source>
</evidence>
<comment type="caution">
    <text evidence="2">The sequence shown here is derived from an EMBL/GenBank/DDBJ whole genome shotgun (WGS) entry which is preliminary data.</text>
</comment>
<reference evidence="2" key="1">
    <citation type="journal article" date="2023" name="Mol. Phylogenet. Evol.">
        <title>Genome-scale phylogeny and comparative genomics of the fungal order Sordariales.</title>
        <authorList>
            <person name="Hensen N."/>
            <person name="Bonometti L."/>
            <person name="Westerberg I."/>
            <person name="Brannstrom I.O."/>
            <person name="Guillou S."/>
            <person name="Cros-Aarteil S."/>
            <person name="Calhoun S."/>
            <person name="Haridas S."/>
            <person name="Kuo A."/>
            <person name="Mondo S."/>
            <person name="Pangilinan J."/>
            <person name="Riley R."/>
            <person name="LaButti K."/>
            <person name="Andreopoulos B."/>
            <person name="Lipzen A."/>
            <person name="Chen C."/>
            <person name="Yan M."/>
            <person name="Daum C."/>
            <person name="Ng V."/>
            <person name="Clum A."/>
            <person name="Steindorff A."/>
            <person name="Ohm R.A."/>
            <person name="Martin F."/>
            <person name="Silar P."/>
            <person name="Natvig D.O."/>
            <person name="Lalanne C."/>
            <person name="Gautier V."/>
            <person name="Ament-Velasquez S.L."/>
            <person name="Kruys A."/>
            <person name="Hutchinson M.I."/>
            <person name="Powell A.J."/>
            <person name="Barry K."/>
            <person name="Miller A.N."/>
            <person name="Grigoriev I.V."/>
            <person name="Debuchy R."/>
            <person name="Gladieux P."/>
            <person name="Hiltunen Thoren M."/>
            <person name="Johannesson H."/>
        </authorList>
    </citation>
    <scope>NUCLEOTIDE SEQUENCE</scope>
    <source>
        <strain evidence="2">PSN309</strain>
    </source>
</reference>
<evidence type="ECO:0000313" key="3">
    <source>
        <dbReference type="Proteomes" id="UP001302126"/>
    </source>
</evidence>
<feature type="compositionally biased region" description="Low complexity" evidence="1">
    <location>
        <begin position="42"/>
        <end position="80"/>
    </location>
</feature>